<feature type="domain" description="Flavin reductase like" evidence="2">
    <location>
        <begin position="17"/>
        <end position="155"/>
    </location>
</feature>
<dbReference type="GO" id="GO:0006208">
    <property type="term" value="P:pyrimidine nucleobase catabolic process"/>
    <property type="evidence" value="ECO:0007669"/>
    <property type="project" value="TreeGrafter"/>
</dbReference>
<dbReference type="SUPFAM" id="SSF50475">
    <property type="entry name" value="FMN-binding split barrel"/>
    <property type="match status" value="1"/>
</dbReference>
<evidence type="ECO:0000259" key="2">
    <source>
        <dbReference type="SMART" id="SM00903"/>
    </source>
</evidence>
<dbReference type="PANTHER" id="PTHR30466:SF1">
    <property type="entry name" value="FMN REDUCTASE (NADH) RUTF"/>
    <property type="match status" value="1"/>
</dbReference>
<dbReference type="SMART" id="SM00903">
    <property type="entry name" value="Flavin_Reduct"/>
    <property type="match status" value="1"/>
</dbReference>
<evidence type="ECO:0000313" key="4">
    <source>
        <dbReference type="Proteomes" id="UP000620075"/>
    </source>
</evidence>
<dbReference type="GO" id="GO:0042602">
    <property type="term" value="F:riboflavin reductase (NADPH) activity"/>
    <property type="evidence" value="ECO:0007669"/>
    <property type="project" value="TreeGrafter"/>
</dbReference>
<reference evidence="3 4" key="1">
    <citation type="submission" date="2020-10" db="EMBL/GenBank/DDBJ databases">
        <title>Ca. Dormibacterota MAGs.</title>
        <authorList>
            <person name="Montgomery K."/>
        </authorList>
    </citation>
    <scope>NUCLEOTIDE SEQUENCE [LARGE SCALE GENOMIC DNA]</scope>
    <source>
        <strain evidence="3">SC8811_S16_3</strain>
    </source>
</reference>
<sequence>MSSPTRPLDPTAFRSALGRFASGVTVVTYRGPNGPRGLTVNAFCSVSLDPPLILVSIARWSRSHDLVVDQPFTVNVLKPEQEALAKHFAGIADQVQIPWYEGQASPRLYGALVQFECSPWRTYDGGDHSILLGQVIDLQVSEGDALGFFSSRFIPIARPIPSQPTLPFDPFELPYDA</sequence>
<name>A0A934NI84_9BACT</name>
<gene>
    <name evidence="3" type="ORF">JF888_15535</name>
</gene>
<dbReference type="RefSeq" id="WP_338182421.1">
    <property type="nucleotide sequence ID" value="NZ_JAEKNQ010000059.1"/>
</dbReference>
<dbReference type="InterPro" id="IPR002563">
    <property type="entry name" value="Flavin_Rdtase-like_dom"/>
</dbReference>
<evidence type="ECO:0000313" key="3">
    <source>
        <dbReference type="EMBL" id="MBJ7604567.1"/>
    </source>
</evidence>
<dbReference type="InterPro" id="IPR012349">
    <property type="entry name" value="Split_barrel_FMN-bd"/>
</dbReference>
<dbReference type="Proteomes" id="UP000620075">
    <property type="component" value="Unassembled WGS sequence"/>
</dbReference>
<evidence type="ECO:0000256" key="1">
    <source>
        <dbReference type="ARBA" id="ARBA00023002"/>
    </source>
</evidence>
<dbReference type="AlphaFoldDB" id="A0A934NI84"/>
<keyword evidence="1" id="KW-0560">Oxidoreductase</keyword>
<dbReference type="Gene3D" id="2.30.110.10">
    <property type="entry name" value="Electron Transport, Fmn-binding Protein, Chain A"/>
    <property type="match status" value="1"/>
</dbReference>
<dbReference type="GO" id="GO:0010181">
    <property type="term" value="F:FMN binding"/>
    <property type="evidence" value="ECO:0007669"/>
    <property type="project" value="InterPro"/>
</dbReference>
<dbReference type="Pfam" id="PF01613">
    <property type="entry name" value="Flavin_Reduct"/>
    <property type="match status" value="1"/>
</dbReference>
<comment type="caution">
    <text evidence="3">The sequence shown here is derived from an EMBL/GenBank/DDBJ whole genome shotgun (WGS) entry which is preliminary data.</text>
</comment>
<organism evidence="3 4">
    <name type="scientific">Candidatus Dormiibacter inghamiae</name>
    <dbReference type="NCBI Taxonomy" id="3127013"/>
    <lineage>
        <taxon>Bacteria</taxon>
        <taxon>Bacillati</taxon>
        <taxon>Candidatus Dormiibacterota</taxon>
        <taxon>Candidatus Dormibacteria</taxon>
        <taxon>Candidatus Dormibacterales</taxon>
        <taxon>Candidatus Dormibacteraceae</taxon>
        <taxon>Candidatus Dormiibacter</taxon>
    </lineage>
</organism>
<accession>A0A934NI84</accession>
<dbReference type="EMBL" id="JAEKNQ010000059">
    <property type="protein sequence ID" value="MBJ7604567.1"/>
    <property type="molecule type" value="Genomic_DNA"/>
</dbReference>
<dbReference type="InterPro" id="IPR050268">
    <property type="entry name" value="NADH-dep_flavin_reductase"/>
</dbReference>
<protein>
    <submittedName>
        <fullName evidence="3">Flavin reductase family protein</fullName>
    </submittedName>
</protein>
<dbReference type="PANTHER" id="PTHR30466">
    <property type="entry name" value="FLAVIN REDUCTASE"/>
    <property type="match status" value="1"/>
</dbReference>
<proteinExistence type="predicted"/>